<comment type="caution">
    <text evidence="1">The sequence shown here is derived from an EMBL/GenBank/DDBJ whole genome shotgun (WGS) entry which is preliminary data.</text>
</comment>
<sequence length="85" mass="9496">MGKAYRFDSTPALICLVSYVSCLRARTESSSFHCRRSAPLLFLHVPTPFIPPHHFVPTPTSRPSPPIVQDRAHFYSPKSHSASFG</sequence>
<organism evidence="1 2">
    <name type="scientific">Coprinellus micaceus</name>
    <name type="common">Glistening ink-cap mushroom</name>
    <name type="synonym">Coprinus micaceus</name>
    <dbReference type="NCBI Taxonomy" id="71717"/>
    <lineage>
        <taxon>Eukaryota</taxon>
        <taxon>Fungi</taxon>
        <taxon>Dikarya</taxon>
        <taxon>Basidiomycota</taxon>
        <taxon>Agaricomycotina</taxon>
        <taxon>Agaricomycetes</taxon>
        <taxon>Agaricomycetidae</taxon>
        <taxon>Agaricales</taxon>
        <taxon>Agaricineae</taxon>
        <taxon>Psathyrellaceae</taxon>
        <taxon>Coprinellus</taxon>
    </lineage>
</organism>
<gene>
    <name evidence="1" type="ORF">FA13DRAFT_1738984</name>
</gene>
<dbReference type="EMBL" id="QPFP01000063">
    <property type="protein sequence ID" value="TEB24814.1"/>
    <property type="molecule type" value="Genomic_DNA"/>
</dbReference>
<reference evidence="1 2" key="1">
    <citation type="journal article" date="2019" name="Nat. Ecol. Evol.">
        <title>Megaphylogeny resolves global patterns of mushroom evolution.</title>
        <authorList>
            <person name="Varga T."/>
            <person name="Krizsan K."/>
            <person name="Foldi C."/>
            <person name="Dima B."/>
            <person name="Sanchez-Garcia M."/>
            <person name="Sanchez-Ramirez S."/>
            <person name="Szollosi G.J."/>
            <person name="Szarkandi J.G."/>
            <person name="Papp V."/>
            <person name="Albert L."/>
            <person name="Andreopoulos W."/>
            <person name="Angelini C."/>
            <person name="Antonin V."/>
            <person name="Barry K.W."/>
            <person name="Bougher N.L."/>
            <person name="Buchanan P."/>
            <person name="Buyck B."/>
            <person name="Bense V."/>
            <person name="Catcheside P."/>
            <person name="Chovatia M."/>
            <person name="Cooper J."/>
            <person name="Damon W."/>
            <person name="Desjardin D."/>
            <person name="Finy P."/>
            <person name="Geml J."/>
            <person name="Haridas S."/>
            <person name="Hughes K."/>
            <person name="Justo A."/>
            <person name="Karasinski D."/>
            <person name="Kautmanova I."/>
            <person name="Kiss B."/>
            <person name="Kocsube S."/>
            <person name="Kotiranta H."/>
            <person name="LaButti K.M."/>
            <person name="Lechner B.E."/>
            <person name="Liimatainen K."/>
            <person name="Lipzen A."/>
            <person name="Lukacs Z."/>
            <person name="Mihaltcheva S."/>
            <person name="Morgado L.N."/>
            <person name="Niskanen T."/>
            <person name="Noordeloos M.E."/>
            <person name="Ohm R.A."/>
            <person name="Ortiz-Santana B."/>
            <person name="Ovrebo C."/>
            <person name="Racz N."/>
            <person name="Riley R."/>
            <person name="Savchenko A."/>
            <person name="Shiryaev A."/>
            <person name="Soop K."/>
            <person name="Spirin V."/>
            <person name="Szebenyi C."/>
            <person name="Tomsovsky M."/>
            <person name="Tulloss R.E."/>
            <person name="Uehling J."/>
            <person name="Grigoriev I.V."/>
            <person name="Vagvolgyi C."/>
            <person name="Papp T."/>
            <person name="Martin F.M."/>
            <person name="Miettinen O."/>
            <person name="Hibbett D.S."/>
            <person name="Nagy L.G."/>
        </authorList>
    </citation>
    <scope>NUCLEOTIDE SEQUENCE [LARGE SCALE GENOMIC DNA]</scope>
    <source>
        <strain evidence="1 2">FP101781</strain>
    </source>
</reference>
<accession>A0A4Y7ST80</accession>
<keyword evidence="2" id="KW-1185">Reference proteome</keyword>
<evidence type="ECO:0000313" key="2">
    <source>
        <dbReference type="Proteomes" id="UP000298030"/>
    </source>
</evidence>
<evidence type="ECO:0000313" key="1">
    <source>
        <dbReference type="EMBL" id="TEB24814.1"/>
    </source>
</evidence>
<protein>
    <submittedName>
        <fullName evidence="1">Uncharacterized protein</fullName>
    </submittedName>
</protein>
<proteinExistence type="predicted"/>
<dbReference type="AlphaFoldDB" id="A0A4Y7ST80"/>
<dbReference type="Proteomes" id="UP000298030">
    <property type="component" value="Unassembled WGS sequence"/>
</dbReference>
<name>A0A4Y7ST80_COPMI</name>